<name>A0A9X3PKS8_9ACTN</name>
<reference evidence="2 4" key="2">
    <citation type="submission" date="2023-07" db="EMBL/GenBank/DDBJ databases">
        <title>Sequencing the genomes of 1000 actinobacteria strains.</title>
        <authorList>
            <person name="Klenk H.-P."/>
        </authorList>
    </citation>
    <scope>NUCLEOTIDE SEQUENCE [LARGE SCALE GENOMIC DNA]</scope>
    <source>
        <strain evidence="2 4">DSM 44724</strain>
    </source>
</reference>
<evidence type="ECO:0000313" key="2">
    <source>
        <dbReference type="EMBL" id="MDR7338517.1"/>
    </source>
</evidence>
<proteinExistence type="predicted"/>
<gene>
    <name evidence="2" type="ORF">J2S69_002236</name>
    <name evidence="1" type="ORF">O2L01_19645</name>
</gene>
<sequence>MAPQSSTIEIDRPPGEVFAVAADPTRFREWQPDVIRVDMLDAERFATVRRFVGAQHTTLQRITANEPPRFFAAEGVDGMIRPHAMFTIEPLDGGARSRVTFTLDFEGVGAGAAILPLVRRTAAKRAAVSYQHLKALLEGTA</sequence>
<evidence type="ECO:0000313" key="4">
    <source>
        <dbReference type="Proteomes" id="UP001183604"/>
    </source>
</evidence>
<dbReference type="Gene3D" id="3.30.530.20">
    <property type="match status" value="1"/>
</dbReference>
<dbReference type="EMBL" id="JAPZVQ010000014">
    <property type="protein sequence ID" value="MDA1387219.1"/>
    <property type="molecule type" value="Genomic_DNA"/>
</dbReference>
<evidence type="ECO:0000313" key="3">
    <source>
        <dbReference type="Proteomes" id="UP001145799"/>
    </source>
</evidence>
<dbReference type="RefSeq" id="WP_270123717.1">
    <property type="nucleotide sequence ID" value="NZ_BAAAOM010000004.1"/>
</dbReference>
<dbReference type="EMBL" id="JAVDYD010000001">
    <property type="protein sequence ID" value="MDR7338517.1"/>
    <property type="molecule type" value="Genomic_DNA"/>
</dbReference>
<dbReference type="AlphaFoldDB" id="A0A9X3PKS8"/>
<keyword evidence="4" id="KW-1185">Reference proteome</keyword>
<comment type="caution">
    <text evidence="1">The sequence shown here is derived from an EMBL/GenBank/DDBJ whole genome shotgun (WGS) entry which is preliminary data.</text>
</comment>
<protein>
    <submittedName>
        <fullName evidence="1">SRPBCC family protein</fullName>
    </submittedName>
    <submittedName>
        <fullName evidence="2">Uncharacterized protein YndB with AHSA1/START domain</fullName>
    </submittedName>
</protein>
<organism evidence="1 3">
    <name type="scientific">Glycomyces lechevalierae</name>
    <dbReference type="NCBI Taxonomy" id="256034"/>
    <lineage>
        <taxon>Bacteria</taxon>
        <taxon>Bacillati</taxon>
        <taxon>Actinomycetota</taxon>
        <taxon>Actinomycetes</taxon>
        <taxon>Glycomycetales</taxon>
        <taxon>Glycomycetaceae</taxon>
        <taxon>Glycomyces</taxon>
    </lineage>
</organism>
<dbReference type="InterPro" id="IPR023393">
    <property type="entry name" value="START-like_dom_sf"/>
</dbReference>
<dbReference type="Pfam" id="PF10604">
    <property type="entry name" value="Polyketide_cyc2"/>
    <property type="match status" value="1"/>
</dbReference>
<evidence type="ECO:0000313" key="1">
    <source>
        <dbReference type="EMBL" id="MDA1387219.1"/>
    </source>
</evidence>
<reference evidence="1" key="1">
    <citation type="submission" date="2022-12" db="EMBL/GenBank/DDBJ databases">
        <title>Gycomyces niveus sp.nov., a novel actinomycete isolated from soil in Shouguang.</title>
        <authorList>
            <person name="Yang X."/>
        </authorList>
    </citation>
    <scope>NUCLEOTIDE SEQUENCE</scope>
    <source>
        <strain evidence="1">DSM 44724</strain>
    </source>
</reference>
<dbReference type="Proteomes" id="UP001145799">
    <property type="component" value="Unassembled WGS sequence"/>
</dbReference>
<dbReference type="Proteomes" id="UP001183604">
    <property type="component" value="Unassembled WGS sequence"/>
</dbReference>
<dbReference type="SUPFAM" id="SSF55961">
    <property type="entry name" value="Bet v1-like"/>
    <property type="match status" value="1"/>
</dbReference>
<dbReference type="InterPro" id="IPR019587">
    <property type="entry name" value="Polyketide_cyclase/dehydratase"/>
</dbReference>
<accession>A0A9X3PKS8</accession>